<comment type="caution">
    <text evidence="2">The sequence shown here is derived from an EMBL/GenBank/DDBJ whole genome shotgun (WGS) entry which is preliminary data.</text>
</comment>
<dbReference type="CDD" id="cd02440">
    <property type="entry name" value="AdoMet_MTases"/>
    <property type="match status" value="1"/>
</dbReference>
<accession>A0A9X2JGP2</accession>
<dbReference type="AlphaFoldDB" id="A0A9X2JGP2"/>
<evidence type="ECO:0000313" key="2">
    <source>
        <dbReference type="EMBL" id="MCO6044951.1"/>
    </source>
</evidence>
<dbReference type="GO" id="GO:0008757">
    <property type="term" value="F:S-adenosylmethionine-dependent methyltransferase activity"/>
    <property type="evidence" value="ECO:0007669"/>
    <property type="project" value="InterPro"/>
</dbReference>
<protein>
    <submittedName>
        <fullName evidence="2">Class I SAM-dependent methyltransferase</fullName>
    </submittedName>
</protein>
<dbReference type="PANTHER" id="PTHR42912">
    <property type="entry name" value="METHYLTRANSFERASE"/>
    <property type="match status" value="1"/>
</dbReference>
<dbReference type="Gene3D" id="3.40.50.150">
    <property type="entry name" value="Vaccinia Virus protein VP39"/>
    <property type="match status" value="1"/>
</dbReference>
<feature type="domain" description="Methyltransferase type 11" evidence="1">
    <location>
        <begin position="62"/>
        <end position="157"/>
    </location>
</feature>
<dbReference type="GO" id="GO:0032259">
    <property type="term" value="P:methylation"/>
    <property type="evidence" value="ECO:0007669"/>
    <property type="project" value="UniProtKB-KW"/>
</dbReference>
<dbReference type="PANTHER" id="PTHR42912:SF6">
    <property type="entry name" value="METHYLTRANSFERASE TYPE 11 DOMAIN-CONTAINING PROTEIN"/>
    <property type="match status" value="1"/>
</dbReference>
<dbReference type="Pfam" id="PF08241">
    <property type="entry name" value="Methyltransf_11"/>
    <property type="match status" value="1"/>
</dbReference>
<dbReference type="InterPro" id="IPR050508">
    <property type="entry name" value="Methyltransf_Superfamily"/>
</dbReference>
<proteinExistence type="predicted"/>
<dbReference type="SUPFAM" id="SSF53335">
    <property type="entry name" value="S-adenosyl-L-methionine-dependent methyltransferases"/>
    <property type="match status" value="1"/>
</dbReference>
<dbReference type="Proteomes" id="UP001155241">
    <property type="component" value="Unassembled WGS sequence"/>
</dbReference>
<reference evidence="2" key="1">
    <citation type="submission" date="2022-06" db="EMBL/GenBank/DDBJ databases">
        <title>Aeoliella straminimaris, a novel planctomycete from sediments.</title>
        <authorList>
            <person name="Vitorino I.R."/>
            <person name="Lage O.M."/>
        </authorList>
    </citation>
    <scope>NUCLEOTIDE SEQUENCE</scope>
    <source>
        <strain evidence="2">ICT_H6.2</strain>
    </source>
</reference>
<organism evidence="2 3">
    <name type="scientific">Aeoliella straminimaris</name>
    <dbReference type="NCBI Taxonomy" id="2954799"/>
    <lineage>
        <taxon>Bacteria</taxon>
        <taxon>Pseudomonadati</taxon>
        <taxon>Planctomycetota</taxon>
        <taxon>Planctomycetia</taxon>
        <taxon>Pirellulales</taxon>
        <taxon>Lacipirellulaceae</taxon>
        <taxon>Aeoliella</taxon>
    </lineage>
</organism>
<evidence type="ECO:0000313" key="3">
    <source>
        <dbReference type="Proteomes" id="UP001155241"/>
    </source>
</evidence>
<evidence type="ECO:0000259" key="1">
    <source>
        <dbReference type="Pfam" id="PF08241"/>
    </source>
</evidence>
<sequence length="263" mass="29330">MDILHHNAKAWDKRVQEHDMWTVPVDADTIRRARQGNFALVLTPIKPVPMEWFPPLNGLPTLCLASGGGQQGPLLAAAGAQVTVLDNSPLQLAQDQLVAERESLDIKTVKGDMANLSAFDDNSFGLIVHPCSNCFCPDILPVWRECFRVLRPGGVLLAGFCNPARYLFEDTRLDNGVLVVRYPVPHSDVDELDDPHLKRRILEELDAFEFGHSLTDQIDGQLRCGFQLTAMYEDRFGDFEADPISRYMDTFIATRAVKPAIDG</sequence>
<dbReference type="EMBL" id="JAMXLR010000048">
    <property type="protein sequence ID" value="MCO6044951.1"/>
    <property type="molecule type" value="Genomic_DNA"/>
</dbReference>
<dbReference type="InterPro" id="IPR013216">
    <property type="entry name" value="Methyltransf_11"/>
</dbReference>
<gene>
    <name evidence="2" type="ORF">NG895_13660</name>
</gene>
<name>A0A9X2JGP2_9BACT</name>
<keyword evidence="2" id="KW-0808">Transferase</keyword>
<keyword evidence="3" id="KW-1185">Reference proteome</keyword>
<dbReference type="InterPro" id="IPR029063">
    <property type="entry name" value="SAM-dependent_MTases_sf"/>
</dbReference>
<dbReference type="RefSeq" id="WP_252853064.1">
    <property type="nucleotide sequence ID" value="NZ_JAMXLR010000048.1"/>
</dbReference>
<keyword evidence="2" id="KW-0489">Methyltransferase</keyword>